<dbReference type="SUPFAM" id="SSF160104">
    <property type="entry name" value="Acetoacetate decarboxylase-like"/>
    <property type="match status" value="1"/>
</dbReference>
<dbReference type="Pfam" id="PF09844">
    <property type="entry name" value="DUF2071"/>
    <property type="match status" value="1"/>
</dbReference>
<dbReference type="PANTHER" id="PTHR39186">
    <property type="entry name" value="DUF2071 FAMILY PROTEIN"/>
    <property type="match status" value="1"/>
</dbReference>
<accession>A0A6P1NXD4</accession>
<evidence type="ECO:0000313" key="1">
    <source>
        <dbReference type="EMBL" id="QHL86578.1"/>
    </source>
</evidence>
<keyword evidence="2" id="KW-1185">Reference proteome</keyword>
<gene>
    <name evidence="1" type="ORF">GU926_03630</name>
</gene>
<protein>
    <submittedName>
        <fullName evidence="1">DUF2071 domain-containing protein</fullName>
    </submittedName>
</protein>
<dbReference type="RefSeq" id="WP_160689108.1">
    <property type="nucleotide sequence ID" value="NZ_CP047897.1"/>
</dbReference>
<dbReference type="InterPro" id="IPR023375">
    <property type="entry name" value="ADC_dom_sf"/>
</dbReference>
<dbReference type="PANTHER" id="PTHR39186:SF1">
    <property type="entry name" value="DUF2071 DOMAIN-CONTAINING PROTEIN"/>
    <property type="match status" value="1"/>
</dbReference>
<dbReference type="InterPro" id="IPR018644">
    <property type="entry name" value="DUF2071"/>
</dbReference>
<dbReference type="Proteomes" id="UP000464214">
    <property type="component" value="Chromosome"/>
</dbReference>
<organism evidence="1 2">
    <name type="scientific">Nibribacter ruber</name>
    <dbReference type="NCBI Taxonomy" id="2698458"/>
    <lineage>
        <taxon>Bacteria</taxon>
        <taxon>Pseudomonadati</taxon>
        <taxon>Bacteroidota</taxon>
        <taxon>Cytophagia</taxon>
        <taxon>Cytophagales</taxon>
        <taxon>Hymenobacteraceae</taxon>
        <taxon>Nibribacter</taxon>
    </lineage>
</organism>
<proteinExistence type="predicted"/>
<dbReference type="EMBL" id="CP047897">
    <property type="protein sequence ID" value="QHL86578.1"/>
    <property type="molecule type" value="Genomic_DNA"/>
</dbReference>
<dbReference type="AlphaFoldDB" id="A0A6P1NXD4"/>
<reference evidence="1 2" key="1">
    <citation type="submission" date="2020-01" db="EMBL/GenBank/DDBJ databases">
        <authorList>
            <person name="Kim M."/>
        </authorList>
    </citation>
    <scope>NUCLEOTIDE SEQUENCE [LARGE SCALE GENOMIC DNA]</scope>
    <source>
        <strain evidence="1 2">BT10</strain>
    </source>
</reference>
<name>A0A6P1NXD4_9BACT</name>
<sequence>MQNTFLQAEWRKLILANYEIDPAILVKYLPAGTELDFWKGTCFVSLVGFMFQDTKLKGLPIPFHTDFEEVNLRFYVKRLENGIYKRGVVFIKEIVPKPALSLVANVIYGEPYVTARMKHSWVHKEVALEVEYQWKKNVWHSLKVAAASNCIPITEYSEAEFITEHYWGYTKRTQKKTSVYEVTHPRWDMYPVSDYSIQVDFQLNYGADFGFLSTATPTSVFLAEGSPIIVKVGSVLNL</sequence>
<evidence type="ECO:0000313" key="2">
    <source>
        <dbReference type="Proteomes" id="UP000464214"/>
    </source>
</evidence>
<dbReference type="KEGG" id="nib:GU926_03630"/>